<reference evidence="2" key="2">
    <citation type="submission" date="2007-03" db="EMBL/GenBank/DDBJ databases">
        <authorList>
            <consortium name="The International Medicago Genome Annotation Group"/>
        </authorList>
    </citation>
    <scope>NUCLEOTIDE SEQUENCE</scope>
</reference>
<evidence type="ECO:0000313" key="2">
    <source>
        <dbReference type="EMBL" id="ABD33233.2"/>
    </source>
</evidence>
<gene>
    <name evidence="2" type="ORF">MtrDRAFT_AC158464g32v2</name>
</gene>
<feature type="compositionally biased region" description="Low complexity" evidence="1">
    <location>
        <begin position="20"/>
        <end position="35"/>
    </location>
</feature>
<dbReference type="AlphaFoldDB" id="Q2HRP0"/>
<reference evidence="2" key="1">
    <citation type="submission" date="2005-04" db="EMBL/GenBank/DDBJ databases">
        <authorList>
            <person name="Town C.D."/>
        </authorList>
    </citation>
    <scope>NUCLEOTIDE SEQUENCE</scope>
</reference>
<name>Q2HRP0_MEDTR</name>
<sequence length="53" mass="6427">MRYTHPRPRRFCRRRRSCRQTHQSPPSSSSKFTFSSSGFLDCMLKFLIFQKKN</sequence>
<accession>Q2HRP0</accession>
<dbReference type="EMBL" id="AC158464">
    <property type="protein sequence ID" value="ABD33233.2"/>
    <property type="molecule type" value="Genomic_DNA"/>
</dbReference>
<feature type="region of interest" description="Disordered" evidence="1">
    <location>
        <begin position="1"/>
        <end position="35"/>
    </location>
</feature>
<protein>
    <submittedName>
        <fullName evidence="2">Uncharacterized protein</fullName>
    </submittedName>
</protein>
<feature type="compositionally biased region" description="Basic residues" evidence="1">
    <location>
        <begin position="1"/>
        <end position="19"/>
    </location>
</feature>
<proteinExistence type="predicted"/>
<organism evidence="2">
    <name type="scientific">Medicago truncatula</name>
    <name type="common">Barrel medic</name>
    <name type="synonym">Medicago tribuloides</name>
    <dbReference type="NCBI Taxonomy" id="3880"/>
    <lineage>
        <taxon>Eukaryota</taxon>
        <taxon>Viridiplantae</taxon>
        <taxon>Streptophyta</taxon>
        <taxon>Embryophyta</taxon>
        <taxon>Tracheophyta</taxon>
        <taxon>Spermatophyta</taxon>
        <taxon>Magnoliopsida</taxon>
        <taxon>eudicotyledons</taxon>
        <taxon>Gunneridae</taxon>
        <taxon>Pentapetalae</taxon>
        <taxon>rosids</taxon>
        <taxon>fabids</taxon>
        <taxon>Fabales</taxon>
        <taxon>Fabaceae</taxon>
        <taxon>Papilionoideae</taxon>
        <taxon>50 kb inversion clade</taxon>
        <taxon>NPAAA clade</taxon>
        <taxon>Hologalegina</taxon>
        <taxon>IRL clade</taxon>
        <taxon>Trifolieae</taxon>
        <taxon>Medicago</taxon>
    </lineage>
</organism>
<evidence type="ECO:0000256" key="1">
    <source>
        <dbReference type="SAM" id="MobiDB-lite"/>
    </source>
</evidence>